<organism evidence="2 3">
    <name type="scientific">Klebsiella quasivariicola</name>
    <dbReference type="NCBI Taxonomy" id="2026240"/>
    <lineage>
        <taxon>Bacteria</taxon>
        <taxon>Pseudomonadati</taxon>
        <taxon>Pseudomonadota</taxon>
        <taxon>Gammaproteobacteria</taxon>
        <taxon>Enterobacterales</taxon>
        <taxon>Enterobacteriaceae</taxon>
        <taxon>Klebsiella/Raoultella group</taxon>
        <taxon>Klebsiella</taxon>
        <taxon>Klebsiella pneumoniae complex</taxon>
    </lineage>
</organism>
<gene>
    <name evidence="2" type="ORF">SAMEA3538468_05814</name>
</gene>
<evidence type="ECO:0000313" key="2">
    <source>
        <dbReference type="EMBL" id="VVK33548.1"/>
    </source>
</evidence>
<comment type="caution">
    <text evidence="2">The sequence shown here is derived from an EMBL/GenBank/DDBJ whole genome shotgun (WGS) entry which is preliminary data.</text>
</comment>
<evidence type="ECO:0000313" key="3">
    <source>
        <dbReference type="Proteomes" id="UP000259400"/>
    </source>
</evidence>
<proteinExistence type="predicted"/>
<protein>
    <submittedName>
        <fullName evidence="2">Uncharacterized protein</fullName>
    </submittedName>
</protein>
<dbReference type="Proteomes" id="UP000259400">
    <property type="component" value="Unassembled WGS sequence"/>
</dbReference>
<name>A0ABY6XCU2_9ENTR</name>
<accession>A0ABY6XCU2</accession>
<keyword evidence="3" id="KW-1185">Reference proteome</keyword>
<feature type="region of interest" description="Disordered" evidence="1">
    <location>
        <begin position="20"/>
        <end position="49"/>
    </location>
</feature>
<feature type="compositionally biased region" description="Acidic residues" evidence="1">
    <location>
        <begin position="30"/>
        <end position="43"/>
    </location>
</feature>
<reference evidence="2 3" key="1">
    <citation type="submission" date="2019-09" db="EMBL/GenBank/DDBJ databases">
        <authorList>
            <consortium name="Pathogen Informatics"/>
        </authorList>
    </citation>
    <scope>NUCLEOTIDE SEQUENCE [LARGE SCALE GENOMIC DNA]</scope>
    <source>
        <strain evidence="2 3">EuSCAPE_IL010</strain>
    </source>
</reference>
<dbReference type="EMBL" id="UJYZ02000122">
    <property type="protein sequence ID" value="VVK33548.1"/>
    <property type="molecule type" value="Genomic_DNA"/>
</dbReference>
<sequence>MLAVLEQNRTMNWQTLIEGVAIEEDRPSDMDDGNTEESDDDDGLANFKL</sequence>
<evidence type="ECO:0000256" key="1">
    <source>
        <dbReference type="SAM" id="MobiDB-lite"/>
    </source>
</evidence>